<evidence type="ECO:0000256" key="10">
    <source>
        <dbReference type="ARBA" id="ARBA00022786"/>
    </source>
</evidence>
<dbReference type="STRING" id="1215104.GCA_000730585_01169"/>
<evidence type="ECO:0000256" key="6">
    <source>
        <dbReference type="ARBA" id="ARBA00022525"/>
    </source>
</evidence>
<keyword evidence="8 14" id="KW-0808">Transferase</keyword>
<evidence type="ECO:0000256" key="14">
    <source>
        <dbReference type="PROSITE-ProRule" id="PRU01398"/>
    </source>
</evidence>
<keyword evidence="16" id="KW-0436">Ligase</keyword>
<name>A0A239HXQ5_9PSED</name>
<comment type="similarity">
    <text evidence="4 14">Belongs to the LRR-containing bacterial E3 ligase family.</text>
</comment>
<dbReference type="SMART" id="SM00369">
    <property type="entry name" value="LRR_TYP"/>
    <property type="match status" value="4"/>
</dbReference>
<protein>
    <recommendedName>
        <fullName evidence="5">RING-type E3 ubiquitin transferase</fullName>
        <ecNumber evidence="5">2.3.2.27</ecNumber>
    </recommendedName>
</protein>
<keyword evidence="11 14" id="KW-0832">Ubl conjugation</keyword>
<dbReference type="SUPFAM" id="SSF52058">
    <property type="entry name" value="L domain-like"/>
    <property type="match status" value="1"/>
</dbReference>
<dbReference type="GO" id="GO:0061630">
    <property type="term" value="F:ubiquitin protein ligase activity"/>
    <property type="evidence" value="ECO:0007669"/>
    <property type="project" value="UniProtKB-EC"/>
</dbReference>
<comment type="catalytic activity">
    <reaction evidence="1">
        <text>S-ubiquitinyl-[E2 ubiquitin-conjugating enzyme]-L-cysteine + [acceptor protein]-L-lysine = [E2 ubiquitin-conjugating enzyme]-L-cysteine + N(6)-ubiquitinyl-[acceptor protein]-L-lysine.</text>
        <dbReference type="EC" id="2.3.2.27"/>
    </reaction>
</comment>
<keyword evidence="12" id="KW-0843">Virulence</keyword>
<gene>
    <name evidence="16" type="ORF">SAMN05444352_116121</name>
</gene>
<dbReference type="GO" id="GO:0016567">
    <property type="term" value="P:protein ubiquitination"/>
    <property type="evidence" value="ECO:0007669"/>
    <property type="project" value="InterPro"/>
</dbReference>
<evidence type="ECO:0000259" key="15">
    <source>
        <dbReference type="PROSITE" id="PS52053"/>
    </source>
</evidence>
<comment type="subcellular location">
    <subcellularLocation>
        <location evidence="2">Host cytoplasm</location>
    </subcellularLocation>
    <subcellularLocation>
        <location evidence="3">Secreted</location>
    </subcellularLocation>
</comment>
<dbReference type="InterPro" id="IPR046673">
    <property type="entry name" value="ToxA_N"/>
</dbReference>
<dbReference type="InterPro" id="IPR032675">
    <property type="entry name" value="LRR_dom_sf"/>
</dbReference>
<dbReference type="InterPro" id="IPR051071">
    <property type="entry name" value="LRR-bact_E3_ubiq_ligases"/>
</dbReference>
<evidence type="ECO:0000256" key="12">
    <source>
        <dbReference type="ARBA" id="ARBA00023026"/>
    </source>
</evidence>
<dbReference type="InterPro" id="IPR003591">
    <property type="entry name" value="Leu-rich_rpt_typical-subtyp"/>
</dbReference>
<keyword evidence="10 14" id="KW-0833">Ubl conjugation pathway</keyword>
<dbReference type="EC" id="2.3.2.27" evidence="5"/>
<dbReference type="InterPro" id="IPR029487">
    <property type="entry name" value="NEL_dom"/>
</dbReference>
<dbReference type="GO" id="GO:0005576">
    <property type="term" value="C:extracellular region"/>
    <property type="evidence" value="ECO:0007669"/>
    <property type="project" value="UniProtKB-SubCell"/>
</dbReference>
<organism evidence="16 17">
    <name type="scientific">Pseudomonas japonica</name>
    <dbReference type="NCBI Taxonomy" id="256466"/>
    <lineage>
        <taxon>Bacteria</taxon>
        <taxon>Pseudomonadati</taxon>
        <taxon>Pseudomonadota</taxon>
        <taxon>Gammaproteobacteria</taxon>
        <taxon>Pseudomonadales</taxon>
        <taxon>Pseudomonadaceae</taxon>
        <taxon>Pseudomonas</taxon>
    </lineage>
</organism>
<dbReference type="Proteomes" id="UP000198407">
    <property type="component" value="Unassembled WGS sequence"/>
</dbReference>
<evidence type="ECO:0000256" key="7">
    <source>
        <dbReference type="ARBA" id="ARBA00022614"/>
    </source>
</evidence>
<evidence type="ECO:0000256" key="9">
    <source>
        <dbReference type="ARBA" id="ARBA00022737"/>
    </source>
</evidence>
<dbReference type="InterPro" id="IPR001611">
    <property type="entry name" value="Leu-rich_rpt"/>
</dbReference>
<evidence type="ECO:0000313" key="17">
    <source>
        <dbReference type="Proteomes" id="UP000198407"/>
    </source>
</evidence>
<evidence type="ECO:0000256" key="8">
    <source>
        <dbReference type="ARBA" id="ARBA00022679"/>
    </source>
</evidence>
<dbReference type="PROSITE" id="PS52053">
    <property type="entry name" value="NEL"/>
    <property type="match status" value="1"/>
</dbReference>
<dbReference type="PANTHER" id="PTHR47114:SF2">
    <property type="entry name" value="OLIGODENDROCYTE-MYELIN GLYCOPROTEIN"/>
    <property type="match status" value="1"/>
</dbReference>
<reference evidence="17" key="1">
    <citation type="submission" date="2017-06" db="EMBL/GenBank/DDBJ databases">
        <authorList>
            <person name="Varghese N."/>
            <person name="Submissions S."/>
        </authorList>
    </citation>
    <scope>NUCLEOTIDE SEQUENCE [LARGE SCALE GENOMIC DNA]</scope>
    <source>
        <strain evidence="17">DSM 22348</strain>
    </source>
</reference>
<evidence type="ECO:0000256" key="11">
    <source>
        <dbReference type="ARBA" id="ARBA00022843"/>
    </source>
</evidence>
<comment type="PTM">
    <text evidence="14">Ubiquitinated in the presence of host E1 ubiquitin-activating enzyme, E2 ubiquitin-conjugating enzyme and ubiquitin.</text>
</comment>
<keyword evidence="13 14" id="KW-1035">Host cytoplasm</keyword>
<dbReference type="PANTHER" id="PTHR47114">
    <property type="match status" value="1"/>
</dbReference>
<keyword evidence="7" id="KW-0433">Leucine-rich repeat</keyword>
<evidence type="ECO:0000256" key="1">
    <source>
        <dbReference type="ARBA" id="ARBA00000900"/>
    </source>
</evidence>
<accession>A0A239HXQ5</accession>
<keyword evidence="17" id="KW-1185">Reference proteome</keyword>
<feature type="domain" description="NEL" evidence="15">
    <location>
        <begin position="1202"/>
        <end position="1489"/>
    </location>
</feature>
<keyword evidence="6 14" id="KW-0964">Secreted</keyword>
<dbReference type="EMBL" id="FZOL01000016">
    <property type="protein sequence ID" value="SNS85014.1"/>
    <property type="molecule type" value="Genomic_DNA"/>
</dbReference>
<dbReference type="Pfam" id="PF14496">
    <property type="entry name" value="NEL"/>
    <property type="match status" value="1"/>
</dbReference>
<evidence type="ECO:0000256" key="5">
    <source>
        <dbReference type="ARBA" id="ARBA00012483"/>
    </source>
</evidence>
<dbReference type="RefSeq" id="WP_042128313.1">
    <property type="nucleotide sequence ID" value="NZ_FZOL01000016.1"/>
</dbReference>
<evidence type="ECO:0000256" key="2">
    <source>
        <dbReference type="ARBA" id="ARBA00004192"/>
    </source>
</evidence>
<dbReference type="Gene3D" id="3.80.10.10">
    <property type="entry name" value="Ribonuclease Inhibitor"/>
    <property type="match status" value="1"/>
</dbReference>
<sequence>MTDSTPNAPLDDRLALDRFIAGNAPDWLKDASIEELDELKSSLATHQRCQARVGTLLAALQAPDAFALPRLTAALRPLGCDPQTPRALWREVRLRVEFSPFRVTEVDLPVFRYYPVDTELLPRLLQNFSAEQAGAGFYYPGAGVVEDGRLLACAPARLAAACRALDLGGQYQRHLDEVLTPRDAQARQEVLDLLAADRRATLVAQARCAYLKGDIDADAQQLLLDFAADGPTPSHVRCCTLQLFGFSVPGAMLLEIAGTAPTLAGQRLLHLPGDPLKPVRQFPSSSLLNDELATDLRYERYVEFFTRQLERDDRLSFLGKLRSAMTQVRPQLQAQGLASTGDSFAGLARRQIERIKSDAALLLVPTASIDQVVHRQRVQALESAGLTVVSVLASFIPGVGELMLVGLVKDLLSEVYEGVVDWSHGQREEALGHLLGVVGNLTLSAVVAGGSTLALRELRRSAFVDNLLPVSREAAAPRLCAPDHGRYRAPLTLASASGADGLLSEQGRHWWRCDEQLFEVRQASISERWRIVHPSRPRAWTPELTGNGDGAWWHAGEHPLQWQGSAYLLRRLGPRSEGLSATLCEQAALICGYDQARLRGLLVERRPMPVALVQVLDDFRLQARITRFFTQLADGTAAPALDQELCTAARQLLVQAPAVGDERLAWRAAEQSLGGALFEHFAAATTPSLDAQGLKLQRAFPALPGPFVQSLLDAAEVSARADGRIPLALQEQARDSVREVRILRALEGLYLDARCAGDTVRMVFSLFRQLPRWPRGLSFELREGAFEGPVLERLLPTPDAREMRVLVGTRGRYAAFDGQGGALGDASVSLFQALVDGLGATHCATLGYAGDNPATALRAMLREQASADRERLPGLLGMSVRPGTFRAPRRFADGRLGYPLSGRGLPGRTTLTGMVRNLYPGFNDLEASVWLDELHQQHGDPMSELLRLQDSLRSLDRTLARWQQETSLAGRSARRRVADEIRRCWCRQTPPVCDVDGRIIGYRLRLGRSQVGNLPELPDSVDFAHVVDLVLSGSGQWRRLDGFLRRFTRLRWLDLGQNGCSEMPSALASMTQLRELYLDGNNIHLSHAGQATLSTLTRLEVLNLDRNPLGRVPDVSHLPRLRRLSLRGTGIRALPEGLPSRPFLELADLRGNQLSLLPEAFFSAPARIRSATVLFGNPLRDEVRERLWQAGEADGLAASALEPDGVREQWLAGMHDTLLRERDEQWQGLRGEPGSQGFFSLLGNLLDTADYRLAPAHLQERVWQMIGAAVESSVLRESLFELANAPTTCIDSVSSAFSVLDVRLQVSLARTRVPDGEQGAALLAFARRLFRLDRVEQFARQVITQRQTLGQTVDEVEVSLAFRVRLADALALPGQPRHMQFGDIAAVSEQDLKRAKDTVETAEGSPALADFIARQDFWLEHLRERHAVDFRRVEGQFWDRLERLCEQRDQLAEGDYLQRMNQLGAERETALHEQARRLTEEALQPPENP</sequence>
<evidence type="ECO:0000256" key="13">
    <source>
        <dbReference type="ARBA" id="ARBA00023200"/>
    </source>
</evidence>
<dbReference type="OrthoDB" id="1467561at2"/>
<evidence type="ECO:0000256" key="3">
    <source>
        <dbReference type="ARBA" id="ARBA00004613"/>
    </source>
</evidence>
<dbReference type="GO" id="GO:0016874">
    <property type="term" value="F:ligase activity"/>
    <property type="evidence" value="ECO:0007669"/>
    <property type="project" value="UniProtKB-KW"/>
</dbReference>
<dbReference type="Pfam" id="PF20178">
    <property type="entry name" value="ToxA_N"/>
    <property type="match status" value="1"/>
</dbReference>
<dbReference type="PROSITE" id="PS51450">
    <property type="entry name" value="LRR"/>
    <property type="match status" value="1"/>
</dbReference>
<feature type="active site" description="Glycyl thioester intermediate" evidence="14">
    <location>
        <position position="1289"/>
    </location>
</feature>
<evidence type="ECO:0000313" key="16">
    <source>
        <dbReference type="EMBL" id="SNS85014.1"/>
    </source>
</evidence>
<dbReference type="GO" id="GO:0030430">
    <property type="term" value="C:host cell cytoplasm"/>
    <property type="evidence" value="ECO:0007669"/>
    <property type="project" value="UniProtKB-SubCell"/>
</dbReference>
<dbReference type="Gene3D" id="1.20.58.360">
    <property type="entry name" value="Shigella T3SS effector IpaH defines"/>
    <property type="match status" value="1"/>
</dbReference>
<keyword evidence="9" id="KW-0677">Repeat</keyword>
<proteinExistence type="inferred from homology"/>
<evidence type="ECO:0000256" key="4">
    <source>
        <dbReference type="ARBA" id="ARBA00009868"/>
    </source>
</evidence>
<dbReference type="PROSITE" id="PS50007">
    <property type="entry name" value="PIPLC_X_DOMAIN"/>
    <property type="match status" value="1"/>
</dbReference>